<dbReference type="EMBL" id="JADKIO010000008">
    <property type="protein sequence ID" value="MBK9796897.1"/>
    <property type="molecule type" value="Genomic_DNA"/>
</dbReference>
<dbReference type="AlphaFoldDB" id="A0A9D7SFV1"/>
<protein>
    <submittedName>
        <fullName evidence="2">HDOD domain-containing protein</fullName>
    </submittedName>
</protein>
<comment type="caution">
    <text evidence="2">The sequence shown here is derived from an EMBL/GenBank/DDBJ whole genome shotgun (WGS) entry which is preliminary data.</text>
</comment>
<evidence type="ECO:0000313" key="3">
    <source>
        <dbReference type="Proteomes" id="UP000886657"/>
    </source>
</evidence>
<dbReference type="InterPro" id="IPR006675">
    <property type="entry name" value="HDIG_dom"/>
</dbReference>
<evidence type="ECO:0000259" key="1">
    <source>
        <dbReference type="PROSITE" id="PS51833"/>
    </source>
</evidence>
<dbReference type="SUPFAM" id="SSF109604">
    <property type="entry name" value="HD-domain/PDEase-like"/>
    <property type="match status" value="1"/>
</dbReference>
<sequence length="285" mass="30275">MLPPHVILRGFDTLPIAPEVVARLAPLLAARDLDSAAFERAVKFDPVLTANLLQAANRLRSPGATPVATLEEAIALIGLQRLVEVAVGASLRRTLPARLPGYGISAGKFWIHCIAVATLGEAIARRIDLPTADLAFSAGLLHDIGQLAIGDFFAENMPESDWWTFGTPDDERTLLSCNHGDIGQIVAERWNLPAPVIEACRWHHEPARAPKTIDRGLNTVIHAADALAYGLGFKGVGYPGEALDEVAPAELGLTEPELLGLAQDCRRSIGQNAVASGMGAALDPS</sequence>
<evidence type="ECO:0000313" key="2">
    <source>
        <dbReference type="EMBL" id="MBK9796897.1"/>
    </source>
</evidence>
<dbReference type="InterPro" id="IPR003607">
    <property type="entry name" value="HD/PDEase_dom"/>
</dbReference>
<dbReference type="InterPro" id="IPR013976">
    <property type="entry name" value="HDOD"/>
</dbReference>
<organism evidence="2 3">
    <name type="scientific">Candidatus Geothrix skivensis</name>
    <dbReference type="NCBI Taxonomy" id="2954439"/>
    <lineage>
        <taxon>Bacteria</taxon>
        <taxon>Pseudomonadati</taxon>
        <taxon>Acidobacteriota</taxon>
        <taxon>Holophagae</taxon>
        <taxon>Holophagales</taxon>
        <taxon>Holophagaceae</taxon>
        <taxon>Geothrix</taxon>
    </lineage>
</organism>
<dbReference type="SMART" id="SM00471">
    <property type="entry name" value="HDc"/>
    <property type="match status" value="1"/>
</dbReference>
<name>A0A9D7SFV1_9BACT</name>
<reference evidence="2" key="1">
    <citation type="submission" date="2020-10" db="EMBL/GenBank/DDBJ databases">
        <title>Connecting structure to function with the recovery of over 1000 high-quality activated sludge metagenome-assembled genomes encoding full-length rRNA genes using long-read sequencing.</title>
        <authorList>
            <person name="Singleton C.M."/>
            <person name="Petriglieri F."/>
            <person name="Kristensen J.M."/>
            <person name="Kirkegaard R.H."/>
            <person name="Michaelsen T.Y."/>
            <person name="Andersen M.H."/>
            <person name="Karst S.M."/>
            <person name="Dueholm M.S."/>
            <person name="Nielsen P.H."/>
            <person name="Albertsen M."/>
        </authorList>
    </citation>
    <scope>NUCLEOTIDE SEQUENCE</scope>
    <source>
        <strain evidence="2">Skiv_18-Q3-R9-52_MAXAC.067</strain>
    </source>
</reference>
<dbReference type="Gene3D" id="1.10.3210.10">
    <property type="entry name" value="Hypothetical protein af1432"/>
    <property type="match status" value="1"/>
</dbReference>
<dbReference type="PROSITE" id="PS51833">
    <property type="entry name" value="HDOD"/>
    <property type="match status" value="1"/>
</dbReference>
<dbReference type="Pfam" id="PF08668">
    <property type="entry name" value="HDOD"/>
    <property type="match status" value="1"/>
</dbReference>
<dbReference type="PANTHER" id="PTHR33525:SF6">
    <property type="entry name" value="HDOD DOMAIN-CONTAINING PROTEIN"/>
    <property type="match status" value="1"/>
</dbReference>
<dbReference type="NCBIfam" id="TIGR00277">
    <property type="entry name" value="HDIG"/>
    <property type="match status" value="1"/>
</dbReference>
<dbReference type="InterPro" id="IPR052340">
    <property type="entry name" value="RNase_Y/CdgJ"/>
</dbReference>
<dbReference type="PANTHER" id="PTHR33525">
    <property type="match status" value="1"/>
</dbReference>
<feature type="domain" description="HDOD" evidence="1">
    <location>
        <begin position="14"/>
        <end position="206"/>
    </location>
</feature>
<dbReference type="CDD" id="cd00077">
    <property type="entry name" value="HDc"/>
    <property type="match status" value="1"/>
</dbReference>
<accession>A0A9D7SFV1</accession>
<proteinExistence type="predicted"/>
<dbReference type="Proteomes" id="UP000886657">
    <property type="component" value="Unassembled WGS sequence"/>
</dbReference>
<gene>
    <name evidence="2" type="ORF">IPP58_10450</name>
</gene>